<dbReference type="AlphaFoldDB" id="A0A810NAT9"/>
<gene>
    <name evidence="1" type="ORF">Prubr_59690</name>
</gene>
<reference evidence="1" key="1">
    <citation type="submission" date="2020-08" db="EMBL/GenBank/DDBJ databases">
        <title>Whole genome shotgun sequence of Polymorphospora rubra NBRC 101157.</title>
        <authorList>
            <person name="Komaki H."/>
            <person name="Tamura T."/>
        </authorList>
    </citation>
    <scope>NUCLEOTIDE SEQUENCE</scope>
    <source>
        <strain evidence="1">NBRC 101157</strain>
    </source>
</reference>
<proteinExistence type="predicted"/>
<keyword evidence="2" id="KW-1185">Reference proteome</keyword>
<dbReference type="InterPro" id="IPR029058">
    <property type="entry name" value="AB_hydrolase_fold"/>
</dbReference>
<protein>
    <submittedName>
        <fullName evidence="1">Uncharacterized protein</fullName>
    </submittedName>
</protein>
<organism evidence="1 2">
    <name type="scientific">Polymorphospora rubra</name>
    <dbReference type="NCBI Taxonomy" id="338584"/>
    <lineage>
        <taxon>Bacteria</taxon>
        <taxon>Bacillati</taxon>
        <taxon>Actinomycetota</taxon>
        <taxon>Actinomycetes</taxon>
        <taxon>Micromonosporales</taxon>
        <taxon>Micromonosporaceae</taxon>
        <taxon>Polymorphospora</taxon>
    </lineage>
</organism>
<evidence type="ECO:0000313" key="2">
    <source>
        <dbReference type="Proteomes" id="UP000680866"/>
    </source>
</evidence>
<sequence length="69" mass="7237">MLARIRAYFQLEAPTRALFEAPTAAGLAAALTALEPVPGQVAAVAELRAQIESMSPEAVELMLAEEGGR</sequence>
<evidence type="ECO:0000313" key="1">
    <source>
        <dbReference type="EMBL" id="BCJ68948.1"/>
    </source>
</evidence>
<dbReference type="Proteomes" id="UP000680866">
    <property type="component" value="Chromosome"/>
</dbReference>
<name>A0A810NAT9_9ACTN</name>
<accession>A0A810NAT9</accession>
<dbReference type="Gene3D" id="3.40.50.1820">
    <property type="entry name" value="alpha/beta hydrolase"/>
    <property type="match status" value="1"/>
</dbReference>
<dbReference type="EMBL" id="AP023359">
    <property type="protein sequence ID" value="BCJ68948.1"/>
    <property type="molecule type" value="Genomic_DNA"/>
</dbReference>
<dbReference type="KEGG" id="pry:Prubr_59690"/>